<accession>A0A9E8MUN9</accession>
<feature type="chain" id="PRO_5039702697" evidence="1">
    <location>
        <begin position="42"/>
        <end position="95"/>
    </location>
</feature>
<name>A0A9E8MUN9_9FLAO</name>
<evidence type="ECO:0000313" key="3">
    <source>
        <dbReference type="Proteomes" id="UP001164705"/>
    </source>
</evidence>
<evidence type="ECO:0000313" key="2">
    <source>
        <dbReference type="EMBL" id="WAC01721.1"/>
    </source>
</evidence>
<dbReference type="EMBL" id="CP113088">
    <property type="protein sequence ID" value="WAC01721.1"/>
    <property type="molecule type" value="Genomic_DNA"/>
</dbReference>
<reference evidence="2" key="1">
    <citation type="submission" date="2022-11" db="EMBL/GenBank/DDBJ databases">
        <title>Lacinutrix neustonica HL-RS19T sp. nov., isolated from the surface microlayer sample of brackish Lake Shihwa.</title>
        <authorList>
            <person name="Choi J.Y."/>
            <person name="Hwang C.Y."/>
        </authorList>
    </citation>
    <scope>NUCLEOTIDE SEQUENCE</scope>
    <source>
        <strain evidence="2">HL-RS19</strain>
    </source>
</reference>
<proteinExistence type="predicted"/>
<gene>
    <name evidence="2" type="ORF">N7U66_17735</name>
</gene>
<keyword evidence="1" id="KW-0732">Signal</keyword>
<organism evidence="2 3">
    <name type="scientific">Lacinutrix neustonica</name>
    <dbReference type="NCBI Taxonomy" id="2980107"/>
    <lineage>
        <taxon>Bacteria</taxon>
        <taxon>Pseudomonadati</taxon>
        <taxon>Bacteroidota</taxon>
        <taxon>Flavobacteriia</taxon>
        <taxon>Flavobacteriales</taxon>
        <taxon>Flavobacteriaceae</taxon>
        <taxon>Lacinutrix</taxon>
    </lineage>
</organism>
<evidence type="ECO:0000256" key="1">
    <source>
        <dbReference type="SAM" id="SignalP"/>
    </source>
</evidence>
<dbReference type="Proteomes" id="UP001164705">
    <property type="component" value="Chromosome"/>
</dbReference>
<sequence length="95" mass="10777">MIKKQPTTQGAVYCNTLCTYKKNTILLIFTFLSLSIFNSGAQNVNTTSKGDTPLLIQNRGSRDRHVTTFIKPTVSNKRNLLKGETPRDYIRLFHS</sequence>
<keyword evidence="3" id="KW-1185">Reference proteome</keyword>
<dbReference type="AlphaFoldDB" id="A0A9E8MUN9"/>
<dbReference type="KEGG" id="lnu:N7U66_17735"/>
<protein>
    <submittedName>
        <fullName evidence="2">Uncharacterized protein</fullName>
    </submittedName>
</protein>
<dbReference type="RefSeq" id="WP_267676319.1">
    <property type="nucleotide sequence ID" value="NZ_CP113088.1"/>
</dbReference>
<feature type="signal peptide" evidence="1">
    <location>
        <begin position="1"/>
        <end position="41"/>
    </location>
</feature>